<dbReference type="Pfam" id="PF01095">
    <property type="entry name" value="Pectinesterase"/>
    <property type="match status" value="1"/>
</dbReference>
<dbReference type="InterPro" id="IPR000070">
    <property type="entry name" value="Pectinesterase_cat"/>
</dbReference>
<dbReference type="InterPro" id="IPR012334">
    <property type="entry name" value="Pectin_lyas_fold"/>
</dbReference>
<evidence type="ECO:0000256" key="3">
    <source>
        <dbReference type="ARBA" id="ARBA00013229"/>
    </source>
</evidence>
<dbReference type="PANTHER" id="PTHR31321">
    <property type="entry name" value="ACYL-COA THIOESTER HYDROLASE YBHC-RELATED"/>
    <property type="match status" value="1"/>
</dbReference>
<dbReference type="SUPFAM" id="SSF51126">
    <property type="entry name" value="Pectin lyase-like"/>
    <property type="match status" value="1"/>
</dbReference>
<reference evidence="7" key="1">
    <citation type="submission" date="2019-09" db="EMBL/GenBank/DDBJ databases">
        <title>Draft genome information of white flower Hibiscus syriacus.</title>
        <authorList>
            <person name="Kim Y.-M."/>
        </authorList>
    </citation>
    <scope>NUCLEOTIDE SEQUENCE [LARGE SCALE GENOMIC DNA]</scope>
    <source>
        <strain evidence="7">YM2019G1</strain>
    </source>
</reference>
<dbReference type="PANTHER" id="PTHR31321:SF77">
    <property type="entry name" value="PECTINESTERASE CATALYTIC DOMAIN-CONTAINING PROTEIN"/>
    <property type="match status" value="1"/>
</dbReference>
<protein>
    <recommendedName>
        <fullName evidence="3">pectinesterase</fullName>
        <ecNumber evidence="3">3.1.1.11</ecNumber>
    </recommendedName>
</protein>
<dbReference type="AlphaFoldDB" id="A0A6A2YRT3"/>
<evidence type="ECO:0000256" key="1">
    <source>
        <dbReference type="ARBA" id="ARBA00005184"/>
    </source>
</evidence>
<dbReference type="GO" id="GO:0045490">
    <property type="term" value="P:pectin catabolic process"/>
    <property type="evidence" value="ECO:0007669"/>
    <property type="project" value="UniProtKB-UniPathway"/>
</dbReference>
<keyword evidence="8" id="KW-1185">Reference proteome</keyword>
<evidence type="ECO:0000256" key="2">
    <source>
        <dbReference type="ARBA" id="ARBA00008891"/>
    </source>
</evidence>
<comment type="pathway">
    <text evidence="1">Glycan metabolism; pectin degradation; 2-dehydro-3-deoxy-D-gluconate from pectin: step 1/5.</text>
</comment>
<evidence type="ECO:0000259" key="6">
    <source>
        <dbReference type="Pfam" id="PF01095"/>
    </source>
</evidence>
<gene>
    <name evidence="7" type="ORF">F3Y22_tig00111273pilonHSYRG00117</name>
</gene>
<feature type="domain" description="Pectinesterase catalytic" evidence="6">
    <location>
        <begin position="8"/>
        <end position="110"/>
    </location>
</feature>
<evidence type="ECO:0000313" key="8">
    <source>
        <dbReference type="Proteomes" id="UP000436088"/>
    </source>
</evidence>
<name>A0A6A2YRT3_HIBSY</name>
<sequence length="198" mass="22041">MTPFITLSGSKANSTILNSSDSGNIITSATVTVMASDFVGRYLTIQNTFRKNGVQAAALRVSSDRVAFFGCRILGYQDTLLYESGRHYYYNCYIEGSVDFICGNAASLFEISNVILPRGWDDWGDASKQSTVFYDEYKCYGPGADRSQRVEWSQKLAAKVAELFLSKSIVEAKNWIKPTPKHFKKVFPSISNNSTPHP</sequence>
<evidence type="ECO:0000313" key="7">
    <source>
        <dbReference type="EMBL" id="KAE8682151.1"/>
    </source>
</evidence>
<dbReference type="EC" id="3.1.1.11" evidence="3"/>
<dbReference type="UniPathway" id="UPA00545">
    <property type="reaction ID" value="UER00823"/>
</dbReference>
<evidence type="ECO:0000256" key="4">
    <source>
        <dbReference type="ARBA" id="ARBA00022801"/>
    </source>
</evidence>
<dbReference type="Gene3D" id="2.160.20.10">
    <property type="entry name" value="Single-stranded right-handed beta-helix, Pectin lyase-like"/>
    <property type="match status" value="2"/>
</dbReference>
<dbReference type="GO" id="GO:0042545">
    <property type="term" value="P:cell wall modification"/>
    <property type="evidence" value="ECO:0007669"/>
    <property type="project" value="InterPro"/>
</dbReference>
<evidence type="ECO:0000256" key="5">
    <source>
        <dbReference type="ARBA" id="ARBA00023085"/>
    </source>
</evidence>
<keyword evidence="5" id="KW-0063">Aspartyl esterase</keyword>
<dbReference type="GO" id="GO:0030599">
    <property type="term" value="F:pectinesterase activity"/>
    <property type="evidence" value="ECO:0007669"/>
    <property type="project" value="UniProtKB-EC"/>
</dbReference>
<proteinExistence type="inferred from homology"/>
<dbReference type="Proteomes" id="UP000436088">
    <property type="component" value="Unassembled WGS sequence"/>
</dbReference>
<accession>A0A6A2YRT3</accession>
<dbReference type="InterPro" id="IPR011050">
    <property type="entry name" value="Pectin_lyase_fold/virulence"/>
</dbReference>
<comment type="similarity">
    <text evidence="2">Belongs to the pectinesterase family.</text>
</comment>
<comment type="caution">
    <text evidence="7">The sequence shown here is derived from an EMBL/GenBank/DDBJ whole genome shotgun (WGS) entry which is preliminary data.</text>
</comment>
<organism evidence="7 8">
    <name type="scientific">Hibiscus syriacus</name>
    <name type="common">Rose of Sharon</name>
    <dbReference type="NCBI Taxonomy" id="106335"/>
    <lineage>
        <taxon>Eukaryota</taxon>
        <taxon>Viridiplantae</taxon>
        <taxon>Streptophyta</taxon>
        <taxon>Embryophyta</taxon>
        <taxon>Tracheophyta</taxon>
        <taxon>Spermatophyta</taxon>
        <taxon>Magnoliopsida</taxon>
        <taxon>eudicotyledons</taxon>
        <taxon>Gunneridae</taxon>
        <taxon>Pentapetalae</taxon>
        <taxon>rosids</taxon>
        <taxon>malvids</taxon>
        <taxon>Malvales</taxon>
        <taxon>Malvaceae</taxon>
        <taxon>Malvoideae</taxon>
        <taxon>Hibiscus</taxon>
    </lineage>
</organism>
<keyword evidence="4" id="KW-0378">Hydrolase</keyword>
<dbReference type="EMBL" id="VEPZ02001289">
    <property type="protein sequence ID" value="KAE8682151.1"/>
    <property type="molecule type" value="Genomic_DNA"/>
</dbReference>